<proteinExistence type="predicted"/>
<protein>
    <submittedName>
        <fullName evidence="2">Uncharacterized protein</fullName>
    </submittedName>
</protein>
<keyword evidence="1" id="KW-0812">Transmembrane</keyword>
<keyword evidence="1" id="KW-0472">Membrane</keyword>
<feature type="transmembrane region" description="Helical" evidence="1">
    <location>
        <begin position="95"/>
        <end position="120"/>
    </location>
</feature>
<evidence type="ECO:0000313" key="2">
    <source>
        <dbReference type="EMBL" id="GAA3916869.1"/>
    </source>
</evidence>
<keyword evidence="3" id="KW-1185">Reference proteome</keyword>
<evidence type="ECO:0000313" key="3">
    <source>
        <dbReference type="Proteomes" id="UP001501565"/>
    </source>
</evidence>
<comment type="caution">
    <text evidence="2">The sequence shown here is derived from an EMBL/GenBank/DDBJ whole genome shotgun (WGS) entry which is preliminary data.</text>
</comment>
<evidence type="ECO:0000256" key="1">
    <source>
        <dbReference type="SAM" id="Phobius"/>
    </source>
</evidence>
<accession>A0ABP7M7G2</accession>
<dbReference type="RefSeq" id="WP_344796046.1">
    <property type="nucleotide sequence ID" value="NZ_BAABBN010000004.1"/>
</dbReference>
<organism evidence="2 3">
    <name type="scientific">Litoribacillus peritrichatus</name>
    <dbReference type="NCBI Taxonomy" id="718191"/>
    <lineage>
        <taxon>Bacteria</taxon>
        <taxon>Pseudomonadati</taxon>
        <taxon>Pseudomonadota</taxon>
        <taxon>Gammaproteobacteria</taxon>
        <taxon>Oceanospirillales</taxon>
        <taxon>Oceanospirillaceae</taxon>
        <taxon>Litoribacillus</taxon>
    </lineage>
</organism>
<sequence>MSIFSQLLALACLLMFISGILYVLFGQVTVRKLRKNPKTKDALGLEFVSGWDIINVAQTLAFPKSWTNKLEHSPISSMYANAEILRKHTNQFDKILGVTFYWLFMFSGLSGVLLVLLNFLGLFDG</sequence>
<gene>
    <name evidence="2" type="ORF">GCM10022277_09640</name>
</gene>
<reference evidence="3" key="1">
    <citation type="journal article" date="2019" name="Int. J. Syst. Evol. Microbiol.">
        <title>The Global Catalogue of Microorganisms (GCM) 10K type strain sequencing project: providing services to taxonomists for standard genome sequencing and annotation.</title>
        <authorList>
            <consortium name="The Broad Institute Genomics Platform"/>
            <consortium name="The Broad Institute Genome Sequencing Center for Infectious Disease"/>
            <person name="Wu L."/>
            <person name="Ma J."/>
        </authorList>
    </citation>
    <scope>NUCLEOTIDE SEQUENCE [LARGE SCALE GENOMIC DNA]</scope>
    <source>
        <strain evidence="3">JCM 17551</strain>
    </source>
</reference>
<dbReference type="Proteomes" id="UP001501565">
    <property type="component" value="Unassembled WGS sequence"/>
</dbReference>
<dbReference type="EMBL" id="BAABBN010000004">
    <property type="protein sequence ID" value="GAA3916869.1"/>
    <property type="molecule type" value="Genomic_DNA"/>
</dbReference>
<keyword evidence="1" id="KW-1133">Transmembrane helix</keyword>
<name>A0ABP7M7G2_9GAMM</name>
<feature type="transmembrane region" description="Helical" evidence="1">
    <location>
        <begin position="6"/>
        <end position="25"/>
    </location>
</feature>